<dbReference type="RefSeq" id="XP_013273838.1">
    <property type="nucleotide sequence ID" value="XM_013418384.1"/>
</dbReference>
<organism evidence="5 6">
    <name type="scientific">Rhinocladiella mackenziei CBS 650.93</name>
    <dbReference type="NCBI Taxonomy" id="1442369"/>
    <lineage>
        <taxon>Eukaryota</taxon>
        <taxon>Fungi</taxon>
        <taxon>Dikarya</taxon>
        <taxon>Ascomycota</taxon>
        <taxon>Pezizomycotina</taxon>
        <taxon>Eurotiomycetes</taxon>
        <taxon>Chaetothyriomycetidae</taxon>
        <taxon>Chaetothyriales</taxon>
        <taxon>Herpotrichiellaceae</taxon>
        <taxon>Rhinocladiella</taxon>
    </lineage>
</organism>
<dbReference type="InterPro" id="IPR029058">
    <property type="entry name" value="AB_hydrolase_fold"/>
</dbReference>
<dbReference type="InterPro" id="IPR050300">
    <property type="entry name" value="GDXG_lipolytic_enzyme"/>
</dbReference>
<protein>
    <submittedName>
        <fullName evidence="5">Rhinocladiella mackenziei CBS 650.93 unplaced genomic scaffold supercont1.3, whole genome shotgun sequence</fullName>
    </submittedName>
</protein>
<evidence type="ECO:0000313" key="6">
    <source>
        <dbReference type="Proteomes" id="UP000053617"/>
    </source>
</evidence>
<evidence type="ECO:0000259" key="4">
    <source>
        <dbReference type="Pfam" id="PF07859"/>
    </source>
</evidence>
<dbReference type="Gene3D" id="3.40.50.1820">
    <property type="entry name" value="alpha/beta hydrolase"/>
    <property type="match status" value="1"/>
</dbReference>
<evidence type="ECO:0000313" key="5">
    <source>
        <dbReference type="EMBL" id="KIX06702.1"/>
    </source>
</evidence>
<dbReference type="SUPFAM" id="SSF53474">
    <property type="entry name" value="alpha/beta-Hydrolases"/>
    <property type="match status" value="1"/>
</dbReference>
<dbReference type="GO" id="GO:0016787">
    <property type="term" value="F:hydrolase activity"/>
    <property type="evidence" value="ECO:0007669"/>
    <property type="project" value="UniProtKB-KW"/>
</dbReference>
<dbReference type="AlphaFoldDB" id="A0A0D2FWQ9"/>
<feature type="active site" evidence="3">
    <location>
        <position position="191"/>
    </location>
</feature>
<dbReference type="Proteomes" id="UP000053617">
    <property type="component" value="Unassembled WGS sequence"/>
</dbReference>
<dbReference type="PANTHER" id="PTHR48081">
    <property type="entry name" value="AB HYDROLASE SUPERFAMILY PROTEIN C4A8.06C"/>
    <property type="match status" value="1"/>
</dbReference>
<dbReference type="PROSITE" id="PS01174">
    <property type="entry name" value="LIPASE_GDXG_SER"/>
    <property type="match status" value="1"/>
</dbReference>
<dbReference type="STRING" id="1442369.A0A0D2FWQ9"/>
<evidence type="ECO:0000256" key="1">
    <source>
        <dbReference type="ARBA" id="ARBA00010515"/>
    </source>
</evidence>
<dbReference type="InterPro" id="IPR033140">
    <property type="entry name" value="Lipase_GDXG_put_SER_AS"/>
</dbReference>
<dbReference type="GeneID" id="25292749"/>
<evidence type="ECO:0000256" key="3">
    <source>
        <dbReference type="PROSITE-ProRule" id="PRU10038"/>
    </source>
</evidence>
<sequence length="356" mass="38735">MVSNKPKLSTIDYVRLITSICKTAISTIGAVITGPFRGNSGPTSYKHHVLFTAMRAYMKYTPTHQLQATTPSTTEAYAAFVKSMSLPFKASTLEDGSTAYWLGHKAADTVLLFFHGGGYAMPATVAHFQLLSDLQGQATSQNSSLSVLILEYGLAPSAQYPSQLKQATYAYKYLTETRKLPPSRILLAGDSAGGHLALGLLSHLAHPHPELPTTNATDPIAGTILISPWVTFVTNSPSMSKNLYKDCLDIGTLQKWSKAFIGNAPMDNYTVPLNAEPAWWSGLKTKVLCIVAGGTELFFDDIENFATKVKVHHPEVEFFNSPGEAHDSPISDIVMGFKEGAAARKFCQWILTTIKK</sequence>
<dbReference type="PANTHER" id="PTHR48081:SF31">
    <property type="entry name" value="STERYL ACETYL HYDROLASE MUG81-RELATED"/>
    <property type="match status" value="1"/>
</dbReference>
<reference evidence="5 6" key="1">
    <citation type="submission" date="2015-01" db="EMBL/GenBank/DDBJ databases">
        <title>The Genome Sequence of Rhinocladiella mackenzie CBS 650.93.</title>
        <authorList>
            <consortium name="The Broad Institute Genomics Platform"/>
            <person name="Cuomo C."/>
            <person name="de Hoog S."/>
            <person name="Gorbushina A."/>
            <person name="Stielow B."/>
            <person name="Teixiera M."/>
            <person name="Abouelleil A."/>
            <person name="Chapman S.B."/>
            <person name="Priest M."/>
            <person name="Young S.K."/>
            <person name="Wortman J."/>
            <person name="Nusbaum C."/>
            <person name="Birren B."/>
        </authorList>
    </citation>
    <scope>NUCLEOTIDE SEQUENCE [LARGE SCALE GENOMIC DNA]</scope>
    <source>
        <strain evidence="5 6">CBS 650.93</strain>
    </source>
</reference>
<dbReference type="EMBL" id="KN847477">
    <property type="protein sequence ID" value="KIX06702.1"/>
    <property type="molecule type" value="Genomic_DNA"/>
</dbReference>
<name>A0A0D2FWQ9_9EURO</name>
<accession>A0A0D2FWQ9</accession>
<keyword evidence="6" id="KW-1185">Reference proteome</keyword>
<dbReference type="InterPro" id="IPR013094">
    <property type="entry name" value="AB_hydrolase_3"/>
</dbReference>
<dbReference type="VEuPathDB" id="FungiDB:Z518_04678"/>
<feature type="domain" description="Alpha/beta hydrolase fold-3" evidence="4">
    <location>
        <begin position="111"/>
        <end position="327"/>
    </location>
</feature>
<gene>
    <name evidence="5" type="ORF">Z518_04678</name>
</gene>
<comment type="similarity">
    <text evidence="1">Belongs to the 'GDXG' lipolytic enzyme family.</text>
</comment>
<dbReference type="OrthoDB" id="2152029at2759"/>
<dbReference type="Pfam" id="PF07859">
    <property type="entry name" value="Abhydrolase_3"/>
    <property type="match status" value="1"/>
</dbReference>
<evidence type="ECO:0000256" key="2">
    <source>
        <dbReference type="ARBA" id="ARBA00022801"/>
    </source>
</evidence>
<proteinExistence type="inferred from homology"/>
<keyword evidence="2" id="KW-0378">Hydrolase</keyword>
<dbReference type="HOGENOM" id="CLU_042179_3_0_1"/>